<dbReference type="GO" id="GO:0000156">
    <property type="term" value="F:phosphorelay response regulator activity"/>
    <property type="evidence" value="ECO:0007669"/>
    <property type="project" value="TreeGrafter"/>
</dbReference>
<dbReference type="Pfam" id="PF00072">
    <property type="entry name" value="Response_reg"/>
    <property type="match status" value="1"/>
</dbReference>
<feature type="domain" description="OmpR/PhoB-type" evidence="5">
    <location>
        <begin position="125"/>
        <end position="223"/>
    </location>
</feature>
<sequence>MKVLLVEDDPEMADALRTALARRDIVLDVASDLAVAREAIASNSYDFLLIDRQLPDGDGKALLVEVQALEPSPRTIIVSAMGTAKDRITGLNEGADDYLAKPFEVDELVARLKAVRRRTSVFIPEKLLVAGNLTYDPISRDVHVEGEKLPLARRELLILEALLRNRGRTVMRGTLEETVYSYDDEIQSNSLEANVSRLRRKLAEAGCGLVVKNLRGIGYFLHEPT</sequence>
<evidence type="ECO:0000256" key="3">
    <source>
        <dbReference type="PROSITE-ProRule" id="PRU01091"/>
    </source>
</evidence>
<evidence type="ECO:0000259" key="5">
    <source>
        <dbReference type="PROSITE" id="PS51755"/>
    </source>
</evidence>
<evidence type="ECO:0000259" key="4">
    <source>
        <dbReference type="PROSITE" id="PS50110"/>
    </source>
</evidence>
<dbReference type="PROSITE" id="PS51755">
    <property type="entry name" value="OMPR_PHOB"/>
    <property type="match status" value="1"/>
</dbReference>
<feature type="modified residue" description="4-aspartylphosphate" evidence="2">
    <location>
        <position position="51"/>
    </location>
</feature>
<evidence type="ECO:0000256" key="1">
    <source>
        <dbReference type="ARBA" id="ARBA00023125"/>
    </source>
</evidence>
<proteinExistence type="predicted"/>
<dbReference type="Gene3D" id="3.40.50.2300">
    <property type="match status" value="1"/>
</dbReference>
<dbReference type="Gene3D" id="1.10.10.10">
    <property type="entry name" value="Winged helix-like DNA-binding domain superfamily/Winged helix DNA-binding domain"/>
    <property type="match status" value="1"/>
</dbReference>
<gene>
    <name evidence="6" type="ORF">GGR03_002106</name>
</gene>
<dbReference type="Proteomes" id="UP000588647">
    <property type="component" value="Unassembled WGS sequence"/>
</dbReference>
<comment type="caution">
    <text evidence="6">The sequence shown here is derived from an EMBL/GenBank/DDBJ whole genome shotgun (WGS) entry which is preliminary data.</text>
</comment>
<accession>A0A7W6HDG8</accession>
<reference evidence="6 7" key="1">
    <citation type="submission" date="2020-08" db="EMBL/GenBank/DDBJ databases">
        <title>Genomic Encyclopedia of Type Strains, Phase IV (KMG-IV): sequencing the most valuable type-strain genomes for metagenomic binning, comparative biology and taxonomic classification.</title>
        <authorList>
            <person name="Goeker M."/>
        </authorList>
    </citation>
    <scope>NUCLEOTIDE SEQUENCE [LARGE SCALE GENOMIC DNA]</scope>
    <source>
        <strain evidence="6 7">DSM 103570</strain>
    </source>
</reference>
<name>A0A7W6HDG8_9HYPH</name>
<dbReference type="GO" id="GO:0006355">
    <property type="term" value="P:regulation of DNA-templated transcription"/>
    <property type="evidence" value="ECO:0007669"/>
    <property type="project" value="InterPro"/>
</dbReference>
<organism evidence="6 7">
    <name type="scientific">Aurantimonas endophytica</name>
    <dbReference type="NCBI Taxonomy" id="1522175"/>
    <lineage>
        <taxon>Bacteria</taxon>
        <taxon>Pseudomonadati</taxon>
        <taxon>Pseudomonadota</taxon>
        <taxon>Alphaproteobacteria</taxon>
        <taxon>Hyphomicrobiales</taxon>
        <taxon>Aurantimonadaceae</taxon>
        <taxon>Aurantimonas</taxon>
    </lineage>
</organism>
<evidence type="ECO:0000313" key="7">
    <source>
        <dbReference type="Proteomes" id="UP000588647"/>
    </source>
</evidence>
<keyword evidence="7" id="KW-1185">Reference proteome</keyword>
<evidence type="ECO:0000256" key="2">
    <source>
        <dbReference type="PROSITE-ProRule" id="PRU00169"/>
    </source>
</evidence>
<dbReference type="InterPro" id="IPR011006">
    <property type="entry name" value="CheY-like_superfamily"/>
</dbReference>
<dbReference type="PANTHER" id="PTHR48111">
    <property type="entry name" value="REGULATOR OF RPOS"/>
    <property type="match status" value="1"/>
</dbReference>
<dbReference type="EMBL" id="JACIEM010000002">
    <property type="protein sequence ID" value="MBB4003031.1"/>
    <property type="molecule type" value="Genomic_DNA"/>
</dbReference>
<dbReference type="CDD" id="cd00383">
    <property type="entry name" value="trans_reg_C"/>
    <property type="match status" value="1"/>
</dbReference>
<dbReference type="GO" id="GO:0032993">
    <property type="term" value="C:protein-DNA complex"/>
    <property type="evidence" value="ECO:0007669"/>
    <property type="project" value="TreeGrafter"/>
</dbReference>
<dbReference type="PROSITE" id="PS50110">
    <property type="entry name" value="RESPONSE_REGULATORY"/>
    <property type="match status" value="1"/>
</dbReference>
<protein>
    <submittedName>
        <fullName evidence="6">DNA-binding response OmpR family regulator</fullName>
    </submittedName>
</protein>
<dbReference type="InterPro" id="IPR036388">
    <property type="entry name" value="WH-like_DNA-bd_sf"/>
</dbReference>
<keyword evidence="2" id="KW-0597">Phosphoprotein</keyword>
<dbReference type="AlphaFoldDB" id="A0A7W6HDG8"/>
<dbReference type="InterPro" id="IPR001867">
    <property type="entry name" value="OmpR/PhoB-type_DNA-bd"/>
</dbReference>
<keyword evidence="1 3" id="KW-0238">DNA-binding</keyword>
<dbReference type="SMART" id="SM00448">
    <property type="entry name" value="REC"/>
    <property type="match status" value="1"/>
</dbReference>
<dbReference type="SUPFAM" id="SSF52172">
    <property type="entry name" value="CheY-like"/>
    <property type="match status" value="1"/>
</dbReference>
<dbReference type="PANTHER" id="PTHR48111:SF36">
    <property type="entry name" value="TRANSCRIPTIONAL REGULATORY PROTEIN CUTR"/>
    <property type="match status" value="1"/>
</dbReference>
<feature type="domain" description="Response regulatory" evidence="4">
    <location>
        <begin position="2"/>
        <end position="116"/>
    </location>
</feature>
<dbReference type="InterPro" id="IPR001789">
    <property type="entry name" value="Sig_transdc_resp-reg_receiver"/>
</dbReference>
<dbReference type="SMART" id="SM00862">
    <property type="entry name" value="Trans_reg_C"/>
    <property type="match status" value="1"/>
</dbReference>
<dbReference type="Pfam" id="PF00486">
    <property type="entry name" value="Trans_reg_C"/>
    <property type="match status" value="1"/>
</dbReference>
<dbReference type="Gene3D" id="6.10.250.690">
    <property type="match status" value="1"/>
</dbReference>
<dbReference type="RefSeq" id="WP_183207671.1">
    <property type="nucleotide sequence ID" value="NZ_JAAAMM010000002.1"/>
</dbReference>
<evidence type="ECO:0000313" key="6">
    <source>
        <dbReference type="EMBL" id="MBB4003031.1"/>
    </source>
</evidence>
<dbReference type="GO" id="GO:0005829">
    <property type="term" value="C:cytosol"/>
    <property type="evidence" value="ECO:0007669"/>
    <property type="project" value="TreeGrafter"/>
</dbReference>
<feature type="DNA-binding region" description="OmpR/PhoB-type" evidence="3">
    <location>
        <begin position="125"/>
        <end position="223"/>
    </location>
</feature>
<dbReference type="GO" id="GO:0000976">
    <property type="term" value="F:transcription cis-regulatory region binding"/>
    <property type="evidence" value="ECO:0007669"/>
    <property type="project" value="TreeGrafter"/>
</dbReference>
<dbReference type="InterPro" id="IPR039420">
    <property type="entry name" value="WalR-like"/>
</dbReference>